<dbReference type="InterPro" id="IPR035537">
    <property type="entry name" value="DLG5_SH3"/>
</dbReference>
<evidence type="ECO:0000256" key="1">
    <source>
        <dbReference type="ARBA" id="ARBA00022443"/>
    </source>
</evidence>
<feature type="domain" description="PDZ" evidence="6">
    <location>
        <begin position="1480"/>
        <end position="1561"/>
    </location>
</feature>
<dbReference type="CDD" id="cd11860">
    <property type="entry name" value="SH3_DLG5"/>
    <property type="match status" value="1"/>
</dbReference>
<dbReference type="Proteomes" id="UP000823872">
    <property type="component" value="Chromosome D2"/>
</dbReference>
<dbReference type="CDD" id="cd06766">
    <property type="entry name" value="PDZ4_DLG5-like"/>
    <property type="match status" value="1"/>
</dbReference>
<dbReference type="SUPFAM" id="SSF50044">
    <property type="entry name" value="SH3-domain"/>
    <property type="match status" value="1"/>
</dbReference>
<dbReference type="CDD" id="cd06764">
    <property type="entry name" value="PDZ1_DLG5-like"/>
    <property type="match status" value="1"/>
</dbReference>
<evidence type="ECO:0000256" key="2">
    <source>
        <dbReference type="PROSITE-ProRule" id="PRU00192"/>
    </source>
</evidence>
<feature type="compositionally biased region" description="Low complexity" evidence="4">
    <location>
        <begin position="1288"/>
        <end position="1302"/>
    </location>
</feature>
<accession>A0ABI7XKV5</accession>
<dbReference type="InterPro" id="IPR036028">
    <property type="entry name" value="SH3-like_dom_sf"/>
</dbReference>
<dbReference type="InterPro" id="IPR001452">
    <property type="entry name" value="SH3_domain"/>
</dbReference>
<name>A0ABI7XKV5_FELCA</name>
<feature type="compositionally biased region" description="Low complexity" evidence="4">
    <location>
        <begin position="863"/>
        <end position="875"/>
    </location>
</feature>
<evidence type="ECO:0008006" key="10">
    <source>
        <dbReference type="Google" id="ProtNLM"/>
    </source>
</evidence>
<dbReference type="GeneTree" id="ENSGT00940000155303"/>
<sequence>MEPQRRELLAQCQQSLAQAMTEVEAVLGLLEAAGALSPGERRQLDEEAGGAKAELLLKLLLAKERDHFQDLRAALEKTQPHLLPILYLNGVVGPPQPSEGAGTTGKAPSPPPLLPDRQVNEKVENLSIQLRLMTRERNELRKRLAFATHGTTFDKRPYHRLNPDYERLKIQCVRAMSDLQSLQKQHTNALKRCEEVAKETDFYHTLHSRLLSDQTQLKDDVDMLRRENGQLLRERNLLQQSWEDMKRLHEEDQKEIGDLRAQQQQVLKHNGSSEILNKLYDTAMDKLEVVKKDYDALRKRYSEKVAIHNSDLSRLEQLEEENQRLLKQTEMLTQQRDTAIQLQHQCALSLRRFEAIHHELNKATAQNKDLQWEMELLQSEMTELRTMQLKMAKESEKYKEERDAVYSEYKLIMSERDQVISELDKLQTEVELAESKLKSSTSEKKAASEEMEALRQMKDTVTMDAGRANKEAEILRKQCKALCQELKEALQEADVAKCRRDWAFQERDKIVAERDSIRTLCDNLRRERDRAVSELAEALRSLDDTRKQKNDVSRELKELKEQMESQLEKEARFRQLMAHSSHDSAIDTDSMEWETEIVEFERETEDIDLKALGFDMAEGVNEPCLPGDCGIFVTKVDKGSIADGRLRVNDWLLRINDVDLINKDKKQAIKALLNGEGAINMVVRRRKSLGGKVVTPLHINLNGQKDSGICLENGVYAAAVMPGSPAAKEGSLAVGDRIVAINGIALDNKSLNECESLLRSCQDSLTLSLLKVFPQSSSWSGQNIFENIKDSDKMLSIRAHGTEVQAQNKRSLLQHNNSTQTDIFYADRLEERREPGPPGGSSSFLHKPFPAGPFPVSPQACPSASERSLSSFRSDTSGERGYGLVDVRSRRPLLPFDTEGGPCGAAEAPLDKTEPESSSSGGTWPKAVLGSAAGPEKLSVYKKPKQRKSIFDPNTFKRPQTPPKIDYLLPGPGSAHSPQTSKRVGPLTPPKPPRRSDSIKFQHRLETSSESEATLVGSSPSASPPSALPPGVDPGELTHTSPPRKARVRIASSYYPEGDGDSSYLPAKKSCDGDLTSQKMDELGQKRRRPKSAPSFRPKLAPVVIPAQFLEEQKCVPAGGELCPELQEWSPYSPGHPSRHSNPPFYPGRASVGTVPRSMTPSTTVSSILRNPIYTVRSHRVGPCSSPPVPREVGPQGLRPSVQHQGRLSLDLSHRTGSDYSEMRTSHGSNSLPSSARLGSSSNLQFKAERIKIPSTPRYPRSVVGSDRGSLSHSECSTPPQSPLNIDTLSSCSQSQTSASTLPRIAVNPAALGERRKDRPYVEEPRHVKLQKGSEPLGISIVSGEKGGVYVSKVTGGSIAHQAGLEYGDQLLEFNGINLRSATEQQARLIIGQQCDTITILAQYNPHMHQLSCHSRSSSHLDPVGTHSTLQGSSATSPEHPSVIDPLMEQDEGPGAPPAKQSTPSSRMVGEANKKTPEPRLVFIKKSQLELGVHLCGGNLHGVFVAEVEDDSPAKGPDGLVPGDLILEYGSLDMRGKTVEEVYVEMLKPKDGVRLKVQYRPEEFTKVKSLPGDSFYIRALYDRLAEVEHELSFKKDDILYVDDTLPQGTFGSWMAWQLDENAQKIQRGQIPSKYVMDQEFSRRLSMSEVKDDNNATKTLSAAARRSFFRRKHKHKRSGSKDGKDLLALDTFSNDTIPLFEDSVSLAYQRVQKVDCTSLRPVLILGPLLDVVKEMLVNEAPGKFCRCPLVRGTLCAYWAMSTCPLGLRSTVFLSPPDLGHIAVCLPDLSLEVRMAELLFCNVLGQLTMPGGILIPVSVLCRGDEGLPAGHRAGRQRLPVRRL</sequence>
<reference evidence="8 9" key="1">
    <citation type="submission" date="2021-02" db="EMBL/GenBank/DDBJ databases">
        <title>Safari Cat Assemblies.</title>
        <authorList>
            <person name="Bredemeyer K.R."/>
            <person name="Murphy W.J."/>
        </authorList>
    </citation>
    <scope>NUCLEOTIDE SEQUENCE [LARGE SCALE GENOMIC DNA]</scope>
</reference>
<keyword evidence="9" id="KW-1185">Reference proteome</keyword>
<evidence type="ECO:0000259" key="6">
    <source>
        <dbReference type="PROSITE" id="PS50106"/>
    </source>
</evidence>
<dbReference type="CDD" id="cd06765">
    <property type="entry name" value="PDZ2_DLG5-like"/>
    <property type="match status" value="1"/>
</dbReference>
<evidence type="ECO:0000256" key="4">
    <source>
        <dbReference type="SAM" id="MobiDB-lite"/>
    </source>
</evidence>
<feature type="compositionally biased region" description="Polar residues" evidence="4">
    <location>
        <begin position="1414"/>
        <end position="1439"/>
    </location>
</feature>
<dbReference type="InterPro" id="IPR053004">
    <property type="entry name" value="MAGUK_Signaling_Regulators"/>
</dbReference>
<dbReference type="SMART" id="SM00326">
    <property type="entry name" value="SH3"/>
    <property type="match status" value="1"/>
</dbReference>
<dbReference type="Ensembl" id="ENSFCTT00005034114.1">
    <property type="protein sequence ID" value="ENSFCTP00005023186.1"/>
    <property type="gene ID" value="ENSFCTG00005011976.1"/>
</dbReference>
<dbReference type="PANTHER" id="PTHR46360:SF1">
    <property type="entry name" value="DISKS LARGE HOMOLOG 5"/>
    <property type="match status" value="1"/>
</dbReference>
<dbReference type="InterPro" id="IPR027417">
    <property type="entry name" value="P-loop_NTPase"/>
</dbReference>
<dbReference type="Pfam" id="PF16610">
    <property type="entry name" value="dbPDZ_assoc"/>
    <property type="match status" value="1"/>
</dbReference>
<feature type="domain" description="PDZ" evidence="6">
    <location>
        <begin position="1327"/>
        <end position="1406"/>
    </location>
</feature>
<feature type="domain" description="CARD" evidence="7">
    <location>
        <begin position="1"/>
        <end position="90"/>
    </location>
</feature>
<dbReference type="PROSITE" id="PS50106">
    <property type="entry name" value="PDZ"/>
    <property type="match status" value="4"/>
</dbReference>
<dbReference type="SUPFAM" id="SSF47986">
    <property type="entry name" value="DEATH domain"/>
    <property type="match status" value="1"/>
</dbReference>
<dbReference type="Gene3D" id="1.10.533.10">
    <property type="entry name" value="Death Domain, Fas"/>
    <property type="match status" value="1"/>
</dbReference>
<feature type="compositionally biased region" description="Pro residues" evidence="4">
    <location>
        <begin position="1022"/>
        <end position="1032"/>
    </location>
</feature>
<feature type="region of interest" description="Disordered" evidence="4">
    <location>
        <begin position="1179"/>
        <end position="1305"/>
    </location>
</feature>
<protein>
    <recommendedName>
        <fullName evidence="10">Discs large MAGUK scaffold protein 5</fullName>
    </recommendedName>
</protein>
<dbReference type="InterPro" id="IPR001315">
    <property type="entry name" value="CARD"/>
</dbReference>
<feature type="coiled-coil region" evidence="3">
    <location>
        <begin position="360"/>
        <end position="576"/>
    </location>
</feature>
<evidence type="ECO:0000259" key="5">
    <source>
        <dbReference type="PROSITE" id="PS50002"/>
    </source>
</evidence>
<evidence type="ECO:0000256" key="3">
    <source>
        <dbReference type="SAM" id="Coils"/>
    </source>
</evidence>
<dbReference type="Gene3D" id="3.40.50.300">
    <property type="entry name" value="P-loop containing nucleotide triphosphate hydrolases"/>
    <property type="match status" value="1"/>
</dbReference>
<keyword evidence="1 2" id="KW-0728">SH3 domain</keyword>
<feature type="compositionally biased region" description="Low complexity" evidence="4">
    <location>
        <begin position="1229"/>
        <end position="1244"/>
    </location>
</feature>
<dbReference type="PROSITE" id="PS50209">
    <property type="entry name" value="CARD"/>
    <property type="match status" value="1"/>
</dbReference>
<dbReference type="CDD" id="cd06767">
    <property type="entry name" value="PDZ3_DLG5-like"/>
    <property type="match status" value="1"/>
</dbReference>
<evidence type="ECO:0000259" key="7">
    <source>
        <dbReference type="PROSITE" id="PS50209"/>
    </source>
</evidence>
<feature type="region of interest" description="Disordered" evidence="4">
    <location>
        <begin position="94"/>
        <end position="115"/>
    </location>
</feature>
<reference evidence="8" key="2">
    <citation type="submission" date="2025-08" db="UniProtKB">
        <authorList>
            <consortium name="Ensembl"/>
        </authorList>
    </citation>
    <scope>IDENTIFICATION</scope>
    <source>
        <strain evidence="8">breed Abyssinian</strain>
    </source>
</reference>
<feature type="region of interest" description="Disordered" evidence="4">
    <location>
        <begin position="831"/>
        <end position="1076"/>
    </location>
</feature>
<dbReference type="InterPro" id="IPR036034">
    <property type="entry name" value="PDZ_sf"/>
</dbReference>
<feature type="coiled-coil region" evidence="3">
    <location>
        <begin position="123"/>
        <end position="241"/>
    </location>
</feature>
<feature type="domain" description="PDZ" evidence="6">
    <location>
        <begin position="682"/>
        <end position="773"/>
    </location>
</feature>
<feature type="coiled-coil region" evidence="3">
    <location>
        <begin position="280"/>
        <end position="335"/>
    </location>
</feature>
<organism evidence="8 9">
    <name type="scientific">Felis catus</name>
    <name type="common">Cat</name>
    <name type="synonym">Felis silvestris catus</name>
    <dbReference type="NCBI Taxonomy" id="9685"/>
    <lineage>
        <taxon>Eukaryota</taxon>
        <taxon>Metazoa</taxon>
        <taxon>Chordata</taxon>
        <taxon>Craniata</taxon>
        <taxon>Vertebrata</taxon>
        <taxon>Euteleostomi</taxon>
        <taxon>Mammalia</taxon>
        <taxon>Eutheria</taxon>
        <taxon>Laurasiatheria</taxon>
        <taxon>Carnivora</taxon>
        <taxon>Feliformia</taxon>
        <taxon>Felidae</taxon>
        <taxon>Felinae</taxon>
        <taxon>Felis</taxon>
    </lineage>
</organism>
<feature type="region of interest" description="Disordered" evidence="4">
    <location>
        <begin position="1414"/>
        <end position="1475"/>
    </location>
</feature>
<reference evidence="8" key="3">
    <citation type="submission" date="2025-09" db="UniProtKB">
        <authorList>
            <consortium name="Ensembl"/>
        </authorList>
    </citation>
    <scope>IDENTIFICATION</scope>
    <source>
        <strain evidence="8">breed Abyssinian</strain>
    </source>
</reference>
<evidence type="ECO:0000313" key="9">
    <source>
        <dbReference type="Proteomes" id="UP000823872"/>
    </source>
</evidence>
<dbReference type="PANTHER" id="PTHR46360">
    <property type="entry name" value="DISKS LARGE HOMOLOG 5"/>
    <property type="match status" value="1"/>
</dbReference>
<feature type="domain" description="SH3" evidence="5">
    <location>
        <begin position="1572"/>
        <end position="1640"/>
    </location>
</feature>
<feature type="domain" description="PDZ" evidence="6">
    <location>
        <begin position="597"/>
        <end position="687"/>
    </location>
</feature>
<dbReference type="Pfam" id="PF00595">
    <property type="entry name" value="PDZ"/>
    <property type="match status" value="3"/>
</dbReference>
<dbReference type="InterPro" id="IPR001478">
    <property type="entry name" value="PDZ"/>
</dbReference>
<gene>
    <name evidence="8" type="primary">DLG5</name>
</gene>
<evidence type="ECO:0000313" key="8">
    <source>
        <dbReference type="Ensembl" id="ENSFCTP00005023186.1"/>
    </source>
</evidence>
<dbReference type="Pfam" id="PF04822">
    <property type="entry name" value="Takusan"/>
    <property type="match status" value="1"/>
</dbReference>
<dbReference type="SUPFAM" id="SSF50156">
    <property type="entry name" value="PDZ domain-like"/>
    <property type="match status" value="4"/>
</dbReference>
<feature type="compositionally biased region" description="Polar residues" evidence="4">
    <location>
        <begin position="1269"/>
        <end position="1287"/>
    </location>
</feature>
<dbReference type="InterPro" id="IPR006907">
    <property type="entry name" value="DLG5_N"/>
</dbReference>
<dbReference type="InterPro" id="IPR011029">
    <property type="entry name" value="DEATH-like_dom_sf"/>
</dbReference>
<dbReference type="SMART" id="SM00228">
    <property type="entry name" value="PDZ"/>
    <property type="match status" value="4"/>
</dbReference>
<dbReference type="Gene3D" id="2.30.30.40">
    <property type="entry name" value="SH3 Domains"/>
    <property type="match status" value="1"/>
</dbReference>
<dbReference type="Gene3D" id="2.30.42.10">
    <property type="match status" value="4"/>
</dbReference>
<keyword evidence="3" id="KW-0175">Coiled coil</keyword>
<dbReference type="PROSITE" id="PS50002">
    <property type="entry name" value="SH3"/>
    <property type="match status" value="1"/>
</dbReference>
<feature type="compositionally biased region" description="Basic and acidic residues" evidence="4">
    <location>
        <begin position="994"/>
        <end position="1007"/>
    </location>
</feature>
<feature type="compositionally biased region" description="Basic and acidic residues" evidence="4">
    <location>
        <begin position="1212"/>
        <end position="1225"/>
    </location>
</feature>
<proteinExistence type="predicted"/>